<reference evidence="2" key="1">
    <citation type="submission" date="2025-08" db="UniProtKB">
        <authorList>
            <consortium name="RefSeq"/>
        </authorList>
    </citation>
    <scope>IDENTIFICATION</scope>
</reference>
<accession>A0A6P3V5I3</accession>
<evidence type="ECO:0000313" key="1">
    <source>
        <dbReference type="Proteomes" id="UP000515180"/>
    </source>
</evidence>
<name>A0A6P3V5I3_BOMIM</name>
<organism evidence="1 2">
    <name type="scientific">Bombus impatiens</name>
    <name type="common">Bumblebee</name>
    <dbReference type="NCBI Taxonomy" id="132113"/>
    <lineage>
        <taxon>Eukaryota</taxon>
        <taxon>Metazoa</taxon>
        <taxon>Ecdysozoa</taxon>
        <taxon>Arthropoda</taxon>
        <taxon>Hexapoda</taxon>
        <taxon>Insecta</taxon>
        <taxon>Pterygota</taxon>
        <taxon>Neoptera</taxon>
        <taxon>Endopterygota</taxon>
        <taxon>Hymenoptera</taxon>
        <taxon>Apocrita</taxon>
        <taxon>Aculeata</taxon>
        <taxon>Apoidea</taxon>
        <taxon>Anthophila</taxon>
        <taxon>Apidae</taxon>
        <taxon>Bombus</taxon>
        <taxon>Pyrobombus</taxon>
    </lineage>
</organism>
<protein>
    <submittedName>
        <fullName evidence="2">Uncharacterized protein LOC105681874</fullName>
    </submittedName>
</protein>
<dbReference type="OrthoDB" id="7700848at2759"/>
<gene>
    <name evidence="2" type="primary">LOC105681874</name>
</gene>
<dbReference type="Proteomes" id="UP000515180">
    <property type="component" value="Unplaced"/>
</dbReference>
<dbReference type="AlphaFoldDB" id="A0A6P3V5I3"/>
<evidence type="ECO:0000313" key="2">
    <source>
        <dbReference type="RefSeq" id="XP_012248756.1"/>
    </source>
</evidence>
<sequence>MFDVGGGEITARNSVKYLGVLLDNVGRYFLHLKQVCDKAERFVGAIRSSFPKVNEPTDTARKLYYSVWESVALYAAPIWASTLGMEKNRKILVSAQRAALVRTLTAYRTVSHGALCVVTGRMLIHIKSRHRWKKYGAKKDFGVNRQGRAYDLMEELKRTFHNPGN</sequence>
<dbReference type="RefSeq" id="XP_012248756.1">
    <property type="nucleotide sequence ID" value="XM_012393333.1"/>
</dbReference>
<dbReference type="KEGG" id="bim:105681874"/>
<keyword evidence="1" id="KW-1185">Reference proteome</keyword>
<proteinExistence type="predicted"/>
<dbReference type="GeneID" id="105681874"/>